<comment type="caution">
    <text evidence="1">The sequence shown here is derived from an EMBL/GenBank/DDBJ whole genome shotgun (WGS) entry which is preliminary data.</text>
</comment>
<name>A0A6L2K0W6_TANCI</name>
<reference evidence="1" key="1">
    <citation type="journal article" date="2019" name="Sci. Rep.">
        <title>Draft genome of Tanacetum cinerariifolium, the natural source of mosquito coil.</title>
        <authorList>
            <person name="Yamashiro T."/>
            <person name="Shiraishi A."/>
            <person name="Satake H."/>
            <person name="Nakayama K."/>
        </authorList>
    </citation>
    <scope>NUCLEOTIDE SEQUENCE</scope>
</reference>
<proteinExistence type="predicted"/>
<accession>A0A6L2K0W6</accession>
<organism evidence="1">
    <name type="scientific">Tanacetum cinerariifolium</name>
    <name type="common">Dalmatian daisy</name>
    <name type="synonym">Chrysanthemum cinerariifolium</name>
    <dbReference type="NCBI Taxonomy" id="118510"/>
    <lineage>
        <taxon>Eukaryota</taxon>
        <taxon>Viridiplantae</taxon>
        <taxon>Streptophyta</taxon>
        <taxon>Embryophyta</taxon>
        <taxon>Tracheophyta</taxon>
        <taxon>Spermatophyta</taxon>
        <taxon>Magnoliopsida</taxon>
        <taxon>eudicotyledons</taxon>
        <taxon>Gunneridae</taxon>
        <taxon>Pentapetalae</taxon>
        <taxon>asterids</taxon>
        <taxon>campanulids</taxon>
        <taxon>Asterales</taxon>
        <taxon>Asteraceae</taxon>
        <taxon>Asteroideae</taxon>
        <taxon>Anthemideae</taxon>
        <taxon>Anthemidinae</taxon>
        <taxon>Tanacetum</taxon>
    </lineage>
</organism>
<evidence type="ECO:0000313" key="1">
    <source>
        <dbReference type="EMBL" id="GEU43011.1"/>
    </source>
</evidence>
<dbReference type="AlphaFoldDB" id="A0A6L2K0W6"/>
<protein>
    <recommendedName>
        <fullName evidence="2">Reverse transcriptase domain-containing protein</fullName>
    </recommendedName>
</protein>
<sequence>MSRNGYDSSISFKILGWAWLWYFLPSEFSKELQLIQKKQEEKQIQEDQAANTRYWKIPAYYDDDDDYNFPITPNEPVNSIIMGDKHLDTVPATESDEFIKSSVENLVPNPSESEGENGGDMPACFTTFSNTLFDAEYEFDSVDNQQLHNEDFPKEIFSNPLFDEEINSMRIDQHHFNAESDLIGSMLNRDSSIISSSSKIDSLLNEFADDDYNFAITPNEPVDSLITGDEHLNTISATKLDEFIKSCVENLVPNSSESEGENECDVHACFTTLSNVLFDADYEFDSSDDQSLYDEDVSEKIFLNHLFEEEIIPMKIDQHHDNAESDLVESLRTHDSSLIISSKIDSLLDEFAGELTLLKSILPGINETDCDPEEDIRLIERLLYDNSSPRPPKEFVSENSNAEIESFSPSPILIEDSDSFMEEIYLSFTPDDPMPSSIEEDYYDSERDILIREELLDNYSLSLPVIKSYHFDISLFSRPPAKPPDGNTGNLNIKMMGDISEQKVPMPRLMITLVSNQEKSPDLLSH</sequence>
<gene>
    <name evidence="1" type="ORF">Tci_014989</name>
</gene>
<dbReference type="EMBL" id="BKCJ010001648">
    <property type="protein sequence ID" value="GEU43011.1"/>
    <property type="molecule type" value="Genomic_DNA"/>
</dbReference>
<evidence type="ECO:0008006" key="2">
    <source>
        <dbReference type="Google" id="ProtNLM"/>
    </source>
</evidence>